<organism evidence="2 3">
    <name type="scientific">Biomphalaria pfeifferi</name>
    <name type="common">Bloodfluke planorb</name>
    <name type="synonym">Freshwater snail</name>
    <dbReference type="NCBI Taxonomy" id="112525"/>
    <lineage>
        <taxon>Eukaryota</taxon>
        <taxon>Metazoa</taxon>
        <taxon>Spiralia</taxon>
        <taxon>Lophotrochozoa</taxon>
        <taxon>Mollusca</taxon>
        <taxon>Gastropoda</taxon>
        <taxon>Heterobranchia</taxon>
        <taxon>Euthyneura</taxon>
        <taxon>Panpulmonata</taxon>
        <taxon>Hygrophila</taxon>
        <taxon>Lymnaeoidea</taxon>
        <taxon>Planorbidae</taxon>
        <taxon>Biomphalaria</taxon>
    </lineage>
</organism>
<feature type="region of interest" description="Disordered" evidence="1">
    <location>
        <begin position="1"/>
        <end position="29"/>
    </location>
</feature>
<gene>
    <name evidence="2" type="ORF">Bpfe_014620</name>
</gene>
<protein>
    <submittedName>
        <fullName evidence="2">Uncharacterized protein</fullName>
    </submittedName>
</protein>
<comment type="caution">
    <text evidence="2">The sequence shown here is derived from an EMBL/GenBank/DDBJ whole genome shotgun (WGS) entry which is preliminary data.</text>
</comment>
<sequence>MSNRPNSSGHESSSEQSLQPTTVPSSVKVTGHPVEWTLSREWTIENRQSYDVWKMDAQRQMLYWNHTLNKSLHLYPHPEVCEVKDSNYSKDILRQTSSHPQISKRLRQVHPDIC</sequence>
<evidence type="ECO:0000313" key="2">
    <source>
        <dbReference type="EMBL" id="KAK0055951.1"/>
    </source>
</evidence>
<reference evidence="2" key="2">
    <citation type="submission" date="2023-04" db="EMBL/GenBank/DDBJ databases">
        <authorList>
            <person name="Bu L."/>
            <person name="Lu L."/>
            <person name="Laidemitt M.R."/>
            <person name="Zhang S.M."/>
            <person name="Mutuku M."/>
            <person name="Mkoji G."/>
            <person name="Steinauer M."/>
            <person name="Loker E.S."/>
        </authorList>
    </citation>
    <scope>NUCLEOTIDE SEQUENCE</scope>
    <source>
        <strain evidence="2">KasaAsao</strain>
        <tissue evidence="2">Whole Snail</tissue>
    </source>
</reference>
<feature type="compositionally biased region" description="Polar residues" evidence="1">
    <location>
        <begin position="18"/>
        <end position="28"/>
    </location>
</feature>
<reference evidence="2" key="1">
    <citation type="journal article" date="2023" name="PLoS Negl. Trop. Dis.">
        <title>A genome sequence for Biomphalaria pfeifferi, the major vector snail for the human-infecting parasite Schistosoma mansoni.</title>
        <authorList>
            <person name="Bu L."/>
            <person name="Lu L."/>
            <person name="Laidemitt M.R."/>
            <person name="Zhang S.M."/>
            <person name="Mutuku M."/>
            <person name="Mkoji G."/>
            <person name="Steinauer M."/>
            <person name="Loker E.S."/>
        </authorList>
    </citation>
    <scope>NUCLEOTIDE SEQUENCE</scope>
    <source>
        <strain evidence="2">KasaAsao</strain>
    </source>
</reference>
<feature type="compositionally biased region" description="Low complexity" evidence="1">
    <location>
        <begin position="1"/>
        <end position="17"/>
    </location>
</feature>
<evidence type="ECO:0000313" key="3">
    <source>
        <dbReference type="Proteomes" id="UP001233172"/>
    </source>
</evidence>
<dbReference type="EMBL" id="JASAOG010000065">
    <property type="protein sequence ID" value="KAK0055951.1"/>
    <property type="molecule type" value="Genomic_DNA"/>
</dbReference>
<evidence type="ECO:0000256" key="1">
    <source>
        <dbReference type="SAM" id="MobiDB-lite"/>
    </source>
</evidence>
<accession>A0AAD8BKH4</accession>
<keyword evidence="3" id="KW-1185">Reference proteome</keyword>
<dbReference type="AlphaFoldDB" id="A0AAD8BKH4"/>
<name>A0AAD8BKH4_BIOPF</name>
<proteinExistence type="predicted"/>
<dbReference type="Proteomes" id="UP001233172">
    <property type="component" value="Unassembled WGS sequence"/>
</dbReference>